<dbReference type="Gene3D" id="4.10.60.10">
    <property type="entry name" value="Zinc finger, CCHC-type"/>
    <property type="match status" value="1"/>
</dbReference>
<proteinExistence type="inferred from homology"/>
<keyword evidence="7" id="KW-0863">Zinc-finger</keyword>
<dbReference type="Pfam" id="PF11708">
    <property type="entry name" value="Slu7"/>
    <property type="match status" value="1"/>
</dbReference>
<evidence type="ECO:0000256" key="3">
    <source>
        <dbReference type="ARBA" id="ARBA00022664"/>
    </source>
</evidence>
<dbReference type="EMBL" id="LT598484">
    <property type="protein sequence ID" value="SCV00434.1"/>
    <property type="molecule type" value="Genomic_DNA"/>
</dbReference>
<keyword evidence="3 8" id="KW-0507">mRNA processing</keyword>
<dbReference type="AlphaFoldDB" id="A0A1G4K8R6"/>
<evidence type="ECO:0000256" key="2">
    <source>
        <dbReference type="ARBA" id="ARBA00007203"/>
    </source>
</evidence>
<dbReference type="Pfam" id="PF00098">
    <property type="entry name" value="zf-CCHC"/>
    <property type="match status" value="1"/>
</dbReference>
<sequence length="338" mass="38875">MSKKQENAHIPKYIKDQPWFYKDSNDSPKNEDYLAHHRRSKIADTDLDIDNNAEPKVGRGIKDEYERISSVEPSNRYIFRRENCANCGVPGHVARDCLEPPKKRGLYAKTASEKQVERRVEFNDNWDARKDRWYGYEGKEYDTVLRQKQEELKRKEAETKRAADEVDTDEEIELSKLGLYKQETSGNVAQDDAQGSKLRASVRLREDRAAYLKDIGSDTLNYDPKSRLYKTDDLGEIDPESKMFHRHLTGESLELSQLNRFAREQTLRSGIRDEIENAAKTKHVLVANPTKYELLMKQEGSIKTPASGEQLPTSGSAKKISGTKQTQEEKAQLLKKYG</sequence>
<keyword evidence="6 8" id="KW-0539">Nucleus</keyword>
<dbReference type="PANTHER" id="PTHR12942:SF2">
    <property type="entry name" value="PRE-MRNA-SPLICING FACTOR SLU7"/>
    <property type="match status" value="1"/>
</dbReference>
<reference evidence="13" key="1">
    <citation type="submission" date="2016-03" db="EMBL/GenBank/DDBJ databases">
        <authorList>
            <person name="Devillers Hugo."/>
        </authorList>
    </citation>
    <scope>NUCLEOTIDE SEQUENCE [LARGE SCALE GENOMIC DNA]</scope>
</reference>
<dbReference type="Proteomes" id="UP000191144">
    <property type="component" value="Chromosome G"/>
</dbReference>
<evidence type="ECO:0000313" key="13">
    <source>
        <dbReference type="Proteomes" id="UP000191144"/>
    </source>
</evidence>
<gene>
    <name evidence="12" type="ORF">LAME_0G09692G</name>
</gene>
<feature type="domain" description="CCHC-type" evidence="11">
    <location>
        <begin position="84"/>
        <end position="97"/>
    </location>
</feature>
<keyword evidence="5 8" id="KW-0508">mRNA splicing</keyword>
<feature type="region of interest" description="Disordered" evidence="10">
    <location>
        <begin position="297"/>
        <end position="338"/>
    </location>
</feature>
<dbReference type="PROSITE" id="PS50158">
    <property type="entry name" value="ZF_CCHC"/>
    <property type="match status" value="1"/>
</dbReference>
<evidence type="ECO:0000256" key="6">
    <source>
        <dbReference type="ARBA" id="ARBA00023242"/>
    </source>
</evidence>
<keyword evidence="4 8" id="KW-0747">Spliceosome</keyword>
<comment type="subcellular location">
    <subcellularLocation>
        <location evidence="1 8">Nucleus</location>
    </subcellularLocation>
</comment>
<dbReference type="GO" id="GO:0008270">
    <property type="term" value="F:zinc ion binding"/>
    <property type="evidence" value="ECO:0007669"/>
    <property type="project" value="UniProtKB-KW"/>
</dbReference>
<dbReference type="GO" id="GO:0030628">
    <property type="term" value="F:pre-mRNA 3'-splice site binding"/>
    <property type="evidence" value="ECO:0007669"/>
    <property type="project" value="UniProtKB-UniRule"/>
</dbReference>
<dbReference type="GO" id="GO:0000398">
    <property type="term" value="P:mRNA splicing, via spliceosome"/>
    <property type="evidence" value="ECO:0007669"/>
    <property type="project" value="UniProtKB-UniRule"/>
</dbReference>
<comment type="subunit">
    <text evidence="8">Associated with the spliceosome.</text>
</comment>
<protein>
    <recommendedName>
        <fullName evidence="8">Pre-mRNA-splicing factor SLU7</fullName>
    </recommendedName>
</protein>
<evidence type="ECO:0000256" key="9">
    <source>
        <dbReference type="SAM" id="Coils"/>
    </source>
</evidence>
<evidence type="ECO:0000256" key="4">
    <source>
        <dbReference type="ARBA" id="ARBA00022728"/>
    </source>
</evidence>
<name>A0A1G4K8R6_9SACH</name>
<evidence type="ECO:0000259" key="11">
    <source>
        <dbReference type="PROSITE" id="PS50158"/>
    </source>
</evidence>
<dbReference type="GO" id="GO:0005681">
    <property type="term" value="C:spliceosomal complex"/>
    <property type="evidence" value="ECO:0007669"/>
    <property type="project" value="UniProtKB-UniRule"/>
</dbReference>
<evidence type="ECO:0000256" key="1">
    <source>
        <dbReference type="ARBA" id="ARBA00004123"/>
    </source>
</evidence>
<dbReference type="InterPro" id="IPR036875">
    <property type="entry name" value="Znf_CCHC_sf"/>
</dbReference>
<dbReference type="PANTHER" id="PTHR12942">
    <property type="entry name" value="STEP II SPLICING FACTOR SLU7"/>
    <property type="match status" value="1"/>
</dbReference>
<keyword evidence="7" id="KW-0862">Zinc</keyword>
<comment type="similarity">
    <text evidence="2 8">Belongs to the SLU7 family.</text>
</comment>
<organism evidence="12 13">
    <name type="scientific">Lachancea meyersii CBS 8951</name>
    <dbReference type="NCBI Taxonomy" id="1266667"/>
    <lineage>
        <taxon>Eukaryota</taxon>
        <taxon>Fungi</taxon>
        <taxon>Dikarya</taxon>
        <taxon>Ascomycota</taxon>
        <taxon>Saccharomycotina</taxon>
        <taxon>Saccharomycetes</taxon>
        <taxon>Saccharomycetales</taxon>
        <taxon>Saccharomycetaceae</taxon>
        <taxon>Lachancea</taxon>
    </lineage>
</organism>
<evidence type="ECO:0000256" key="5">
    <source>
        <dbReference type="ARBA" id="ARBA00023187"/>
    </source>
</evidence>
<keyword evidence="7" id="KW-0479">Metal-binding</keyword>
<dbReference type="InterPro" id="IPR039974">
    <property type="entry name" value="Splicing_factor_SLU7"/>
</dbReference>
<dbReference type="InterPro" id="IPR021715">
    <property type="entry name" value="Slu7_dom"/>
</dbReference>
<keyword evidence="9" id="KW-0175">Coiled coil</keyword>
<dbReference type="SUPFAM" id="SSF57756">
    <property type="entry name" value="Retrovirus zinc finger-like domains"/>
    <property type="match status" value="1"/>
</dbReference>
<feature type="coiled-coil region" evidence="9">
    <location>
        <begin position="138"/>
        <end position="165"/>
    </location>
</feature>
<dbReference type="OrthoDB" id="249612at2759"/>
<keyword evidence="13" id="KW-1185">Reference proteome</keyword>
<evidence type="ECO:0000256" key="8">
    <source>
        <dbReference type="RuleBase" id="RU367071"/>
    </source>
</evidence>
<comment type="function">
    <text evidence="8">Involved in pre-mRNA splicing.</text>
</comment>
<evidence type="ECO:0000256" key="7">
    <source>
        <dbReference type="PROSITE-ProRule" id="PRU00047"/>
    </source>
</evidence>
<accession>A0A1G4K8R6</accession>
<dbReference type="SMART" id="SM00343">
    <property type="entry name" value="ZnF_C2HC"/>
    <property type="match status" value="1"/>
</dbReference>
<evidence type="ECO:0000313" key="12">
    <source>
        <dbReference type="EMBL" id="SCV00434.1"/>
    </source>
</evidence>
<dbReference type="InterPro" id="IPR001878">
    <property type="entry name" value="Znf_CCHC"/>
</dbReference>
<evidence type="ECO:0000256" key="10">
    <source>
        <dbReference type="SAM" id="MobiDB-lite"/>
    </source>
</evidence>